<accession>A0A017SZE9</accession>
<evidence type="ECO:0000313" key="2">
    <source>
        <dbReference type="EMBL" id="EYF02122.1"/>
    </source>
</evidence>
<reference evidence="2 3" key="1">
    <citation type="submission" date="2013-05" db="EMBL/GenBank/DDBJ databases">
        <title>Genome assembly of Chondromyces apiculatus DSM 436.</title>
        <authorList>
            <person name="Sharma G."/>
            <person name="Khatri I."/>
            <person name="Kaur C."/>
            <person name="Mayilraj S."/>
            <person name="Subramanian S."/>
        </authorList>
    </citation>
    <scope>NUCLEOTIDE SEQUENCE [LARGE SCALE GENOMIC DNA]</scope>
    <source>
        <strain evidence="2 3">DSM 436</strain>
    </source>
</reference>
<dbReference type="EMBL" id="ASRX01000066">
    <property type="protein sequence ID" value="EYF02122.1"/>
    <property type="molecule type" value="Genomic_DNA"/>
</dbReference>
<evidence type="ECO:0000313" key="3">
    <source>
        <dbReference type="Proteomes" id="UP000019678"/>
    </source>
</evidence>
<keyword evidence="3" id="KW-1185">Reference proteome</keyword>
<dbReference type="Proteomes" id="UP000019678">
    <property type="component" value="Unassembled WGS sequence"/>
</dbReference>
<sequence length="43" mass="4541">MGTEYQVLRHCSAASVVNGPHRTEDRDASVEPGTGAASSVNPW</sequence>
<dbReference type="STRING" id="1192034.CAP_7462"/>
<feature type="region of interest" description="Disordered" evidence="1">
    <location>
        <begin position="16"/>
        <end position="43"/>
    </location>
</feature>
<proteinExistence type="predicted"/>
<evidence type="ECO:0000256" key="1">
    <source>
        <dbReference type="SAM" id="MobiDB-lite"/>
    </source>
</evidence>
<gene>
    <name evidence="2" type="ORF">CAP_7462</name>
</gene>
<organism evidence="2 3">
    <name type="scientific">Chondromyces apiculatus DSM 436</name>
    <dbReference type="NCBI Taxonomy" id="1192034"/>
    <lineage>
        <taxon>Bacteria</taxon>
        <taxon>Pseudomonadati</taxon>
        <taxon>Myxococcota</taxon>
        <taxon>Polyangia</taxon>
        <taxon>Polyangiales</taxon>
        <taxon>Polyangiaceae</taxon>
        <taxon>Chondromyces</taxon>
    </lineage>
</organism>
<comment type="caution">
    <text evidence="2">The sequence shown here is derived from an EMBL/GenBank/DDBJ whole genome shotgun (WGS) entry which is preliminary data.</text>
</comment>
<protein>
    <submittedName>
        <fullName evidence="2">Uncharacterized protein</fullName>
    </submittedName>
</protein>
<name>A0A017SZE9_9BACT</name>
<dbReference type="AlphaFoldDB" id="A0A017SZE9"/>